<dbReference type="EMBL" id="BPVZ01000057">
    <property type="protein sequence ID" value="GKV21428.1"/>
    <property type="molecule type" value="Genomic_DNA"/>
</dbReference>
<sequence>MGCSPLLLCCCHCFLLPFLFHELGECLLGIETRKSKAIIILCPIRILSLVRPSEILSSQVASIFLLSFSGTLALISSPLSAAQLCLLGMTSFSFSI</sequence>
<keyword evidence="3" id="KW-1185">Reference proteome</keyword>
<evidence type="ECO:0000313" key="3">
    <source>
        <dbReference type="Proteomes" id="UP001054252"/>
    </source>
</evidence>
<evidence type="ECO:0000313" key="2">
    <source>
        <dbReference type="EMBL" id="GKV21428.1"/>
    </source>
</evidence>
<proteinExistence type="predicted"/>
<reference evidence="2 3" key="1">
    <citation type="journal article" date="2021" name="Commun. Biol.">
        <title>The genome of Shorea leprosula (Dipterocarpaceae) highlights the ecological relevance of drought in aseasonal tropical rainforests.</title>
        <authorList>
            <person name="Ng K.K.S."/>
            <person name="Kobayashi M.J."/>
            <person name="Fawcett J.A."/>
            <person name="Hatakeyama M."/>
            <person name="Paape T."/>
            <person name="Ng C.H."/>
            <person name="Ang C.C."/>
            <person name="Tnah L.H."/>
            <person name="Lee C.T."/>
            <person name="Nishiyama T."/>
            <person name="Sese J."/>
            <person name="O'Brien M.J."/>
            <person name="Copetti D."/>
            <person name="Mohd Noor M.I."/>
            <person name="Ong R.C."/>
            <person name="Putra M."/>
            <person name="Sireger I.Z."/>
            <person name="Indrioko S."/>
            <person name="Kosugi Y."/>
            <person name="Izuno A."/>
            <person name="Isagi Y."/>
            <person name="Lee S.L."/>
            <person name="Shimizu K.K."/>
        </authorList>
    </citation>
    <scope>NUCLEOTIDE SEQUENCE [LARGE SCALE GENOMIC DNA]</scope>
    <source>
        <strain evidence="2">214</strain>
    </source>
</reference>
<name>A0AAV5K3A0_9ROSI</name>
<feature type="signal peptide" evidence="1">
    <location>
        <begin position="1"/>
        <end position="26"/>
    </location>
</feature>
<comment type="caution">
    <text evidence="2">The sequence shown here is derived from an EMBL/GenBank/DDBJ whole genome shotgun (WGS) entry which is preliminary data.</text>
</comment>
<dbReference type="Proteomes" id="UP001054252">
    <property type="component" value="Unassembled WGS sequence"/>
</dbReference>
<protein>
    <submittedName>
        <fullName evidence="2">Uncharacterized protein</fullName>
    </submittedName>
</protein>
<keyword evidence="1" id="KW-0732">Signal</keyword>
<feature type="chain" id="PRO_5043618831" evidence="1">
    <location>
        <begin position="27"/>
        <end position="96"/>
    </location>
</feature>
<evidence type="ECO:0000256" key="1">
    <source>
        <dbReference type="SAM" id="SignalP"/>
    </source>
</evidence>
<dbReference type="AlphaFoldDB" id="A0AAV5K3A0"/>
<organism evidence="2 3">
    <name type="scientific">Rubroshorea leprosula</name>
    <dbReference type="NCBI Taxonomy" id="152421"/>
    <lineage>
        <taxon>Eukaryota</taxon>
        <taxon>Viridiplantae</taxon>
        <taxon>Streptophyta</taxon>
        <taxon>Embryophyta</taxon>
        <taxon>Tracheophyta</taxon>
        <taxon>Spermatophyta</taxon>
        <taxon>Magnoliopsida</taxon>
        <taxon>eudicotyledons</taxon>
        <taxon>Gunneridae</taxon>
        <taxon>Pentapetalae</taxon>
        <taxon>rosids</taxon>
        <taxon>malvids</taxon>
        <taxon>Malvales</taxon>
        <taxon>Dipterocarpaceae</taxon>
        <taxon>Rubroshorea</taxon>
    </lineage>
</organism>
<accession>A0AAV5K3A0</accession>
<gene>
    <name evidence="2" type="ORF">SLEP1_g31409</name>
</gene>